<dbReference type="GO" id="GO:0005525">
    <property type="term" value="F:GTP binding"/>
    <property type="evidence" value="ECO:0007669"/>
    <property type="project" value="UniProtKB-KW"/>
</dbReference>
<dbReference type="EMBL" id="GG662718">
    <property type="protein sequence ID" value="EWS74709.1"/>
    <property type="molecule type" value="Genomic_DNA"/>
</dbReference>
<feature type="binding site" evidence="4">
    <location>
        <position position="45"/>
    </location>
    <ligand>
        <name>Mg(2+)</name>
        <dbReference type="ChEBI" id="CHEBI:18420"/>
    </ligand>
</feature>
<dbReference type="GeneID" id="24437883"/>
<feature type="binding site" evidence="3">
    <location>
        <begin position="127"/>
        <end position="130"/>
    </location>
    <ligand>
        <name>GTP</name>
        <dbReference type="ChEBI" id="CHEBI:37565"/>
    </ligand>
</feature>
<reference evidence="6" key="1">
    <citation type="journal article" date="2006" name="PLoS Biol.">
        <title>Macronuclear genome sequence of the ciliate Tetrahymena thermophila, a model eukaryote.</title>
        <authorList>
            <person name="Eisen J.A."/>
            <person name="Coyne R.S."/>
            <person name="Wu M."/>
            <person name="Wu D."/>
            <person name="Thiagarajan M."/>
            <person name="Wortman J.R."/>
            <person name="Badger J.H."/>
            <person name="Ren Q."/>
            <person name="Amedeo P."/>
            <person name="Jones K.M."/>
            <person name="Tallon L.J."/>
            <person name="Delcher A.L."/>
            <person name="Salzberg S.L."/>
            <person name="Silva J.C."/>
            <person name="Haas B.J."/>
            <person name="Majoros W.H."/>
            <person name="Farzad M."/>
            <person name="Carlton J.M."/>
            <person name="Smith R.K. Jr."/>
            <person name="Garg J."/>
            <person name="Pearlman R.E."/>
            <person name="Karrer K.M."/>
            <person name="Sun L."/>
            <person name="Manning G."/>
            <person name="Elde N.C."/>
            <person name="Turkewitz A.P."/>
            <person name="Asai D.J."/>
            <person name="Wilkes D.E."/>
            <person name="Wang Y."/>
            <person name="Cai H."/>
            <person name="Collins K."/>
            <person name="Stewart B.A."/>
            <person name="Lee S.R."/>
            <person name="Wilamowska K."/>
            <person name="Weinberg Z."/>
            <person name="Ruzzo W.L."/>
            <person name="Wloga D."/>
            <person name="Gaertig J."/>
            <person name="Frankel J."/>
            <person name="Tsao C.-C."/>
            <person name="Gorovsky M.A."/>
            <person name="Keeling P.J."/>
            <person name="Waller R.F."/>
            <person name="Patron N.J."/>
            <person name="Cherry J.M."/>
            <person name="Stover N.A."/>
            <person name="Krieger C.J."/>
            <person name="del Toro C."/>
            <person name="Ryder H.F."/>
            <person name="Williamson S.C."/>
            <person name="Barbeau R.A."/>
            <person name="Hamilton E.P."/>
            <person name="Orias E."/>
        </authorList>
    </citation>
    <scope>NUCLEOTIDE SEQUENCE [LARGE SCALE GENOMIC DNA]</scope>
    <source>
        <strain evidence="6">SB210</strain>
    </source>
</reference>
<evidence type="ECO:0000256" key="4">
    <source>
        <dbReference type="PIRSR" id="PIRSR606689-2"/>
    </source>
</evidence>
<evidence type="ECO:0000256" key="2">
    <source>
        <dbReference type="ARBA" id="ARBA00023134"/>
    </source>
</evidence>
<accession>W7XK85</accession>
<evidence type="ECO:0000256" key="3">
    <source>
        <dbReference type="PIRSR" id="PIRSR606689-1"/>
    </source>
</evidence>
<organism evidence="5 6">
    <name type="scientific">Tetrahymena thermophila (strain SB210)</name>
    <dbReference type="NCBI Taxonomy" id="312017"/>
    <lineage>
        <taxon>Eukaryota</taxon>
        <taxon>Sar</taxon>
        <taxon>Alveolata</taxon>
        <taxon>Ciliophora</taxon>
        <taxon>Intramacronucleata</taxon>
        <taxon>Oligohymenophorea</taxon>
        <taxon>Hymenostomatida</taxon>
        <taxon>Tetrahymenina</taxon>
        <taxon>Tetrahymenidae</taxon>
        <taxon>Tetrahymena</taxon>
    </lineage>
</organism>
<keyword evidence="1 3" id="KW-0547">Nucleotide-binding</keyword>
<dbReference type="SMART" id="SM00177">
    <property type="entry name" value="ARF"/>
    <property type="match status" value="1"/>
</dbReference>
<dbReference type="STRING" id="312017.W7XK85"/>
<dbReference type="KEGG" id="tet:TTHERM_000222369"/>
<dbReference type="RefSeq" id="XP_012652710.1">
    <property type="nucleotide sequence ID" value="XM_012797256.1"/>
</dbReference>
<evidence type="ECO:0000313" key="5">
    <source>
        <dbReference type="EMBL" id="EWS74709.1"/>
    </source>
</evidence>
<dbReference type="Proteomes" id="UP000009168">
    <property type="component" value="Unassembled WGS sequence"/>
</dbReference>
<name>W7XK85_TETTS</name>
<dbReference type="InParanoid" id="W7XK85"/>
<evidence type="ECO:0000313" key="6">
    <source>
        <dbReference type="Proteomes" id="UP000009168"/>
    </source>
</evidence>
<evidence type="ECO:0000256" key="1">
    <source>
        <dbReference type="ARBA" id="ARBA00022741"/>
    </source>
</evidence>
<gene>
    <name evidence="5" type="ORF">TTHERM_000222369</name>
</gene>
<dbReference type="GO" id="GO:0003924">
    <property type="term" value="F:GTPase activity"/>
    <property type="evidence" value="ECO:0007669"/>
    <property type="project" value="InterPro"/>
</dbReference>
<dbReference type="GO" id="GO:0046872">
    <property type="term" value="F:metal ion binding"/>
    <property type="evidence" value="ECO:0007669"/>
    <property type="project" value="UniProtKB-KW"/>
</dbReference>
<keyword evidence="4" id="KW-0479">Metal-binding</keyword>
<keyword evidence="4" id="KW-0460">Magnesium</keyword>
<dbReference type="Pfam" id="PF00025">
    <property type="entry name" value="Arf"/>
    <property type="match status" value="1"/>
</dbReference>
<sequence length="180" mass="21361">MGQCLKLCQCQRIIRVHLLGLKNVGKFTLTNKWRTGRILDKSNYTINFCEYDEFQYQNCQFQIWSYPLVVEQYLFSVYWQKGDAIVVLVDSSQLEQENYIQNYLHDNLFQINEQNALKKISTLILANKKDICKYNDSQILDYIDINRFTDKVNYKLIYTNCFSGEGLYEALEWLISNTVI</sequence>
<dbReference type="OrthoDB" id="365445at2759"/>
<dbReference type="InterPro" id="IPR024156">
    <property type="entry name" value="Small_GTPase_ARF"/>
</dbReference>
<keyword evidence="2 3" id="KW-0342">GTP-binding</keyword>
<protein>
    <submittedName>
        <fullName evidence="5">ADP-ribosylation factor</fullName>
    </submittedName>
</protein>
<dbReference type="AlphaFoldDB" id="W7XK85"/>
<keyword evidence="6" id="KW-1185">Reference proteome</keyword>
<dbReference type="InterPro" id="IPR006689">
    <property type="entry name" value="Small_GTPase_ARF/SAR"/>
</dbReference>
<dbReference type="PANTHER" id="PTHR11711">
    <property type="entry name" value="ADP RIBOSYLATION FACTOR-RELATED"/>
    <property type="match status" value="1"/>
</dbReference>
<dbReference type="Gene3D" id="3.40.50.300">
    <property type="entry name" value="P-loop containing nucleotide triphosphate hydrolases"/>
    <property type="match status" value="1"/>
</dbReference>
<dbReference type="SUPFAM" id="SSF52540">
    <property type="entry name" value="P-loop containing nucleoside triphosphate hydrolases"/>
    <property type="match status" value="1"/>
</dbReference>
<proteinExistence type="predicted"/>
<dbReference type="InterPro" id="IPR027417">
    <property type="entry name" value="P-loop_NTPase"/>
</dbReference>